<evidence type="ECO:0000313" key="1">
    <source>
        <dbReference type="EMBL" id="KAI4331423.1"/>
    </source>
</evidence>
<dbReference type="EMBL" id="CM042887">
    <property type="protein sequence ID" value="KAI4331423.1"/>
    <property type="molecule type" value="Genomic_DNA"/>
</dbReference>
<dbReference type="Proteomes" id="UP001057402">
    <property type="component" value="Chromosome 8"/>
</dbReference>
<gene>
    <name evidence="1" type="ORF">MLD38_029613</name>
</gene>
<protein>
    <submittedName>
        <fullName evidence="1">Uncharacterized protein</fullName>
    </submittedName>
</protein>
<proteinExistence type="predicted"/>
<organism evidence="1 2">
    <name type="scientific">Melastoma candidum</name>
    <dbReference type="NCBI Taxonomy" id="119954"/>
    <lineage>
        <taxon>Eukaryota</taxon>
        <taxon>Viridiplantae</taxon>
        <taxon>Streptophyta</taxon>
        <taxon>Embryophyta</taxon>
        <taxon>Tracheophyta</taxon>
        <taxon>Spermatophyta</taxon>
        <taxon>Magnoliopsida</taxon>
        <taxon>eudicotyledons</taxon>
        <taxon>Gunneridae</taxon>
        <taxon>Pentapetalae</taxon>
        <taxon>rosids</taxon>
        <taxon>malvids</taxon>
        <taxon>Myrtales</taxon>
        <taxon>Melastomataceae</taxon>
        <taxon>Melastomatoideae</taxon>
        <taxon>Melastomateae</taxon>
        <taxon>Melastoma</taxon>
    </lineage>
</organism>
<sequence>MRPGERRAAAGGGGGSGDGGGDQGVAGDPWFLSKWGQLLEVMILYWEGYQPRNWASPFPVLGLSLPFNPTCTVAGKFMGGTKINYIRGKGRGVLVPVHQSPIKEGLPGEQQQEKGKGGGNKRLEEGTVRHPNISLSLPPFFT</sequence>
<accession>A0ACB9N490</accession>
<name>A0ACB9N490_9MYRT</name>
<comment type="caution">
    <text evidence="1">The sequence shown here is derived from an EMBL/GenBank/DDBJ whole genome shotgun (WGS) entry which is preliminary data.</text>
</comment>
<evidence type="ECO:0000313" key="2">
    <source>
        <dbReference type="Proteomes" id="UP001057402"/>
    </source>
</evidence>
<keyword evidence="2" id="KW-1185">Reference proteome</keyword>
<reference evidence="2" key="1">
    <citation type="journal article" date="2023" name="Front. Plant Sci.">
        <title>Chromosomal-level genome assembly of Melastoma candidum provides insights into trichome evolution.</title>
        <authorList>
            <person name="Zhong Y."/>
            <person name="Wu W."/>
            <person name="Sun C."/>
            <person name="Zou P."/>
            <person name="Liu Y."/>
            <person name="Dai S."/>
            <person name="Zhou R."/>
        </authorList>
    </citation>
    <scope>NUCLEOTIDE SEQUENCE [LARGE SCALE GENOMIC DNA]</scope>
</reference>